<accession>A0ABQ2TRG4</accession>
<organism evidence="1 2">
    <name type="scientific">Streptomyces badius</name>
    <dbReference type="NCBI Taxonomy" id="1941"/>
    <lineage>
        <taxon>Bacteria</taxon>
        <taxon>Bacillati</taxon>
        <taxon>Actinomycetota</taxon>
        <taxon>Actinomycetes</taxon>
        <taxon>Kitasatosporales</taxon>
        <taxon>Streptomycetaceae</taxon>
        <taxon>Streptomyces</taxon>
    </lineage>
</organism>
<dbReference type="Proteomes" id="UP000659767">
    <property type="component" value="Unassembled WGS sequence"/>
</dbReference>
<dbReference type="RefSeq" id="WP_199889862.1">
    <property type="nucleotide sequence ID" value="NZ_BMSZ01000032.1"/>
</dbReference>
<protein>
    <submittedName>
        <fullName evidence="1">Uncharacterized protein</fullName>
    </submittedName>
</protein>
<comment type="caution">
    <text evidence="1">The sequence shown here is derived from an EMBL/GenBank/DDBJ whole genome shotgun (WGS) entry which is preliminary data.</text>
</comment>
<name>A0ABQ2TRG4_STRBA</name>
<evidence type="ECO:0000313" key="1">
    <source>
        <dbReference type="EMBL" id="GGS82743.1"/>
    </source>
</evidence>
<reference evidence="2" key="1">
    <citation type="journal article" date="2019" name="Int. J. Syst. Evol. Microbiol.">
        <title>The Global Catalogue of Microorganisms (GCM) 10K type strain sequencing project: providing services to taxonomists for standard genome sequencing and annotation.</title>
        <authorList>
            <consortium name="The Broad Institute Genomics Platform"/>
            <consortium name="The Broad Institute Genome Sequencing Center for Infectious Disease"/>
            <person name="Wu L."/>
            <person name="Ma J."/>
        </authorList>
    </citation>
    <scope>NUCLEOTIDE SEQUENCE [LARGE SCALE GENOMIC DNA]</scope>
    <source>
        <strain evidence="2">JCM 4350</strain>
    </source>
</reference>
<evidence type="ECO:0000313" key="2">
    <source>
        <dbReference type="Proteomes" id="UP000659767"/>
    </source>
</evidence>
<gene>
    <name evidence="1" type="ORF">GCM10010253_66680</name>
</gene>
<sequence>MPLQHDNPAARFQVLLLDLHMTHPREQERQRVTAWDAVCSLLGVQPESPAGLQVIADTVRLPEDVAVAIGAHAEDDEERDHLLESLPLARSAMTVLSRRQPLLQMFATFAPGGAVHMSGLVRDLASCSRVLQRASPSSVLTDDELDRLRTLISELMEQVISTSIDTDVRLLLITHLQKMLEAVQRVRLGGRAAIEEELDAVIGALTRRPEGVAELRSTGLLDKIKAWADALNAILAVGSGSAQLGQTVMRALE</sequence>
<keyword evidence="2" id="KW-1185">Reference proteome</keyword>
<proteinExistence type="predicted"/>
<dbReference type="EMBL" id="BMSZ01000032">
    <property type="protein sequence ID" value="GGS82743.1"/>
    <property type="molecule type" value="Genomic_DNA"/>
</dbReference>